<dbReference type="InterPro" id="IPR033712">
    <property type="entry name" value="Pumilio_RNA-bd"/>
</dbReference>
<feature type="repeat" description="Pumilio" evidence="5">
    <location>
        <begin position="415"/>
        <end position="450"/>
    </location>
</feature>
<dbReference type="GO" id="GO:0010608">
    <property type="term" value="P:post-transcriptional regulation of gene expression"/>
    <property type="evidence" value="ECO:0000318"/>
    <property type="project" value="GO_Central"/>
</dbReference>
<dbReference type="GO" id="GO:0003729">
    <property type="term" value="F:mRNA binding"/>
    <property type="evidence" value="ECO:0000318"/>
    <property type="project" value="GO_Central"/>
</dbReference>
<keyword evidence="1" id="KW-0677">Repeat</keyword>
<dbReference type="InterPro" id="IPR011989">
    <property type="entry name" value="ARM-like"/>
</dbReference>
<dbReference type="InterPro" id="IPR001313">
    <property type="entry name" value="Pumilio_RNA-bd_rpt"/>
</dbReference>
<dbReference type="CDD" id="cd07920">
    <property type="entry name" value="Pumilio"/>
    <property type="match status" value="1"/>
</dbReference>
<dbReference type="GO" id="GO:0006417">
    <property type="term" value="P:regulation of translation"/>
    <property type="evidence" value="ECO:0007669"/>
    <property type="project" value="UniProtKB-KW"/>
</dbReference>
<reference evidence="7 8" key="1">
    <citation type="journal article" date="2017" name="Nat. Commun.">
        <title>Genome assembly with in vitro proximity ligation data and whole-genome triplication in lettuce.</title>
        <authorList>
            <person name="Reyes-Chin-Wo S."/>
            <person name="Wang Z."/>
            <person name="Yang X."/>
            <person name="Kozik A."/>
            <person name="Arikit S."/>
            <person name="Song C."/>
            <person name="Xia L."/>
            <person name="Froenicke L."/>
            <person name="Lavelle D.O."/>
            <person name="Truco M.J."/>
            <person name="Xia R."/>
            <person name="Zhu S."/>
            <person name="Xu C."/>
            <person name="Xu H."/>
            <person name="Xu X."/>
            <person name="Cox K."/>
            <person name="Korf I."/>
            <person name="Meyers B.C."/>
            <person name="Michelmore R.W."/>
        </authorList>
    </citation>
    <scope>NUCLEOTIDE SEQUENCE [LARGE SCALE GENOMIC DNA]</scope>
    <source>
        <strain evidence="8">cv. Salinas</strain>
        <tissue evidence="7">Seedlings</tissue>
    </source>
</reference>
<dbReference type="FunFam" id="1.25.10.10:FF:000237">
    <property type="entry name" value="Pumilio homolog 9"/>
    <property type="match status" value="1"/>
</dbReference>
<feature type="repeat" description="Pumilio" evidence="5">
    <location>
        <begin position="267"/>
        <end position="303"/>
    </location>
</feature>
<organism evidence="7 8">
    <name type="scientific">Lactuca sativa</name>
    <name type="common">Garden lettuce</name>
    <dbReference type="NCBI Taxonomy" id="4236"/>
    <lineage>
        <taxon>Eukaryota</taxon>
        <taxon>Viridiplantae</taxon>
        <taxon>Streptophyta</taxon>
        <taxon>Embryophyta</taxon>
        <taxon>Tracheophyta</taxon>
        <taxon>Spermatophyta</taxon>
        <taxon>Magnoliopsida</taxon>
        <taxon>eudicotyledons</taxon>
        <taxon>Gunneridae</taxon>
        <taxon>Pentapetalae</taxon>
        <taxon>asterids</taxon>
        <taxon>campanulids</taxon>
        <taxon>Asterales</taxon>
        <taxon>Asteraceae</taxon>
        <taxon>Cichorioideae</taxon>
        <taxon>Cichorieae</taxon>
        <taxon>Lactucinae</taxon>
        <taxon>Lactuca</taxon>
    </lineage>
</organism>
<feature type="repeat" description="Pumilio" evidence="5">
    <location>
        <begin position="306"/>
        <end position="342"/>
    </location>
</feature>
<gene>
    <name evidence="7" type="ORF">LSAT_V11C100009880</name>
</gene>
<dbReference type="SMART" id="SM00025">
    <property type="entry name" value="Pumilio"/>
    <property type="match status" value="8"/>
</dbReference>
<proteinExistence type="predicted"/>
<dbReference type="AlphaFoldDB" id="A0A9R1WHP8"/>
<feature type="repeat" description="Pumilio" evidence="5">
    <location>
        <begin position="231"/>
        <end position="266"/>
    </location>
</feature>
<feature type="domain" description="PUM-HD" evidence="6">
    <location>
        <begin position="208"/>
        <end position="550"/>
    </location>
</feature>
<evidence type="ECO:0000256" key="1">
    <source>
        <dbReference type="ARBA" id="ARBA00022737"/>
    </source>
</evidence>
<evidence type="ECO:0000256" key="4">
    <source>
        <dbReference type="ARBA" id="ARBA00058490"/>
    </source>
</evidence>
<protein>
    <recommendedName>
        <fullName evidence="6">PUM-HD domain-containing protein</fullName>
    </recommendedName>
</protein>
<keyword evidence="3" id="KW-0694">RNA-binding</keyword>
<feature type="repeat" description="Pumilio" evidence="5">
    <location>
        <begin position="451"/>
        <end position="487"/>
    </location>
</feature>
<name>A0A9R1WHP8_LACSA</name>
<keyword evidence="8" id="KW-1185">Reference proteome</keyword>
<dbReference type="SUPFAM" id="SSF48371">
    <property type="entry name" value="ARM repeat"/>
    <property type="match status" value="1"/>
</dbReference>
<evidence type="ECO:0000256" key="5">
    <source>
        <dbReference type="PROSITE-ProRule" id="PRU00317"/>
    </source>
</evidence>
<dbReference type="EMBL" id="NBSK02000001">
    <property type="protein sequence ID" value="KAJ0225616.1"/>
    <property type="molecule type" value="Genomic_DNA"/>
</dbReference>
<comment type="function">
    <text evidence="4">Sequence-specific RNA-binding protein that regulates translation and mRNA stability by binding the 3'-UTR of target mRNAs.</text>
</comment>
<sequence>MEHQRNAQMMQIPKHQQYLTNGVPFRSLPPSFVSDAHCFSASEDQKMTFNLPASIDVDQSLSNVFSLLNISPAKYTDRQPFLPRSLGSQISSSVGVGEGFAHPIGSPRLMHSDEGFTNHFPVEPRRHQQQQQLFNDANDLQRHCSSGFDFDQKSPLSSKKFLYSTQQLDSFPKCSSNHAAANSDKPFLPLNGKLKFQWSDEHLTPYYNNNHLYRVPFQTHQFLSSSSSLKQLRGRIYALAKDQNGCRILQAMFETPTTEEVEMVFSELVDSITDLMKDQFGNYVVQKLVTLCNNDQKMKILLSLTKIPTNIILVCMNPHGTRAVQKLLENLKDPFQVKLIMNALHRGATLLANDPNGHHVIQFCLIHFHSDIIKPILTEIANECYKVATDRSGCCVLQACVEHSRGELRTRLVAEIMANSVHLAEDPFGNYVLQHMVGLNIPVFTSMLVRQLQGNFASLSCNKYGSNVVEKCLNESGEDVSTQIILELIRSPNSSLLLIDPYANFVIQSALKVSKGFAQDCLRGLISKNMSSMRSNLYGKKILEKLEKKKVMKKGKCSNLEGSKVQCVTMN</sequence>
<dbReference type="PANTHER" id="PTHR12537">
    <property type="entry name" value="RNA BINDING PROTEIN PUMILIO-RELATED"/>
    <property type="match status" value="1"/>
</dbReference>
<dbReference type="Gene3D" id="1.25.10.10">
    <property type="entry name" value="Leucine-rich Repeat Variant"/>
    <property type="match status" value="1"/>
</dbReference>
<dbReference type="PROSITE" id="PS50302">
    <property type="entry name" value="PUM"/>
    <property type="match status" value="6"/>
</dbReference>
<dbReference type="InterPro" id="IPR016024">
    <property type="entry name" value="ARM-type_fold"/>
</dbReference>
<evidence type="ECO:0000259" key="6">
    <source>
        <dbReference type="PROSITE" id="PS50303"/>
    </source>
</evidence>
<dbReference type="PANTHER" id="PTHR12537:SF63">
    <property type="entry name" value="PUMILIO HOMOLOG 15"/>
    <property type="match status" value="1"/>
</dbReference>
<evidence type="ECO:0000313" key="7">
    <source>
        <dbReference type="EMBL" id="KAJ0225616.1"/>
    </source>
</evidence>
<dbReference type="InterPro" id="IPR033133">
    <property type="entry name" value="PUM-HD"/>
</dbReference>
<dbReference type="PROSITE" id="PS50303">
    <property type="entry name" value="PUM_HD"/>
    <property type="match status" value="1"/>
</dbReference>
<evidence type="ECO:0000256" key="2">
    <source>
        <dbReference type="ARBA" id="ARBA00022845"/>
    </source>
</evidence>
<evidence type="ECO:0000256" key="3">
    <source>
        <dbReference type="ARBA" id="ARBA00022884"/>
    </source>
</evidence>
<comment type="caution">
    <text evidence="7">The sequence shown here is derived from an EMBL/GenBank/DDBJ whole genome shotgun (WGS) entry which is preliminary data.</text>
</comment>
<dbReference type="Proteomes" id="UP000235145">
    <property type="component" value="Unassembled WGS sequence"/>
</dbReference>
<keyword evidence="2" id="KW-0810">Translation regulation</keyword>
<dbReference type="Pfam" id="PF00806">
    <property type="entry name" value="PUF"/>
    <property type="match status" value="7"/>
</dbReference>
<dbReference type="GO" id="GO:0005737">
    <property type="term" value="C:cytoplasm"/>
    <property type="evidence" value="ECO:0000318"/>
    <property type="project" value="GO_Central"/>
</dbReference>
<evidence type="ECO:0000313" key="8">
    <source>
        <dbReference type="Proteomes" id="UP000235145"/>
    </source>
</evidence>
<feature type="repeat" description="Pumilio" evidence="5">
    <location>
        <begin position="379"/>
        <end position="414"/>
    </location>
</feature>
<accession>A0A9R1WHP8</accession>